<dbReference type="EMBL" id="AP024202">
    <property type="protein sequence ID" value="BCN93892.1"/>
    <property type="molecule type" value="Genomic_DNA"/>
</dbReference>
<accession>A0ABN6CXL8</accession>
<protein>
    <recommendedName>
        <fullName evidence="1">YgjP-like metallopeptidase domain-containing protein</fullName>
    </recommendedName>
</protein>
<dbReference type="PANTHER" id="PTHR30399">
    <property type="entry name" value="UNCHARACTERIZED PROTEIN YGJP"/>
    <property type="match status" value="1"/>
</dbReference>
<evidence type="ECO:0000259" key="1">
    <source>
        <dbReference type="Pfam" id="PF01863"/>
    </source>
</evidence>
<dbReference type="Gene3D" id="3.30.2010.10">
    <property type="entry name" value="Metalloproteases ('zincins'), catalytic domain"/>
    <property type="match status" value="1"/>
</dbReference>
<gene>
    <name evidence="2" type="ORF">THMIRHAM_16770</name>
</gene>
<proteinExistence type="predicted"/>
<reference evidence="2" key="1">
    <citation type="journal article" date="2022" name="Arch. Microbiol.">
        <title>Thiomicrorhabdus immobilis sp. nov., a mesophilic sulfur-oxidizing bacterium isolated from sediment of a brackish lake in northern Japan.</title>
        <authorList>
            <person name="Kojima H."/>
            <person name="Mochizuki J."/>
            <person name="Kanda M."/>
            <person name="Watanabe T."/>
            <person name="Fukui M."/>
        </authorList>
    </citation>
    <scope>NUCLEOTIDE SEQUENCE</scope>
    <source>
        <strain evidence="2">Am19</strain>
    </source>
</reference>
<organism evidence="2 3">
    <name type="scientific">Thiomicrorhabdus immobilis</name>
    <dbReference type="NCBI Taxonomy" id="2791037"/>
    <lineage>
        <taxon>Bacteria</taxon>
        <taxon>Pseudomonadati</taxon>
        <taxon>Pseudomonadota</taxon>
        <taxon>Gammaproteobacteria</taxon>
        <taxon>Thiotrichales</taxon>
        <taxon>Piscirickettsiaceae</taxon>
        <taxon>Thiomicrorhabdus</taxon>
    </lineage>
</organism>
<sequence length="265" mass="30546">MFNQLLSGLHTAQPQASHYTIGHHHLPIVRSARRKNIAVKQHNGVLVLAVPQSISTKRLNQVLQQNQLWLAKRIDVFMANAPEIFKGLHGESFMLFGQNYMLSWLDVELAPSSESLTAKDPLIDLCETSFKAHVYLNPALSEPQKQQHSRQALEQLFKRQAQSYFLPKLDFYAEKMAVKFRSVTVKGYKSRWGSCYSDGRIQFNWRLLQAPEWVIDYVIVHELAHLVHANHSKAFWDLVQKHYPQTPGAKKVIKQHGRAWIDFLA</sequence>
<name>A0ABN6CXL8_9GAMM</name>
<feature type="domain" description="YgjP-like metallopeptidase" evidence="1">
    <location>
        <begin position="36"/>
        <end position="256"/>
    </location>
</feature>
<dbReference type="InterPro" id="IPR002725">
    <property type="entry name" value="YgjP-like_metallopeptidase"/>
</dbReference>
<dbReference type="PANTHER" id="PTHR30399:SF1">
    <property type="entry name" value="UTP PYROPHOSPHATASE"/>
    <property type="match status" value="1"/>
</dbReference>
<dbReference type="Pfam" id="PF01863">
    <property type="entry name" value="YgjP-like"/>
    <property type="match status" value="1"/>
</dbReference>
<evidence type="ECO:0000313" key="3">
    <source>
        <dbReference type="Proteomes" id="UP001054820"/>
    </source>
</evidence>
<dbReference type="CDD" id="cd07344">
    <property type="entry name" value="M48_yhfN_like"/>
    <property type="match status" value="1"/>
</dbReference>
<evidence type="ECO:0000313" key="2">
    <source>
        <dbReference type="EMBL" id="BCN93892.1"/>
    </source>
</evidence>
<dbReference type="InterPro" id="IPR053136">
    <property type="entry name" value="UTP_pyrophosphatase-like"/>
</dbReference>
<keyword evidence="3" id="KW-1185">Reference proteome</keyword>
<dbReference type="RefSeq" id="WP_237261363.1">
    <property type="nucleotide sequence ID" value="NZ_AP024202.1"/>
</dbReference>
<dbReference type="Proteomes" id="UP001054820">
    <property type="component" value="Chromosome"/>
</dbReference>